<dbReference type="EMBL" id="JAODUP010001575">
    <property type="protein sequence ID" value="KAK2139890.1"/>
    <property type="molecule type" value="Genomic_DNA"/>
</dbReference>
<sequence>MFPVRSERDDPVTVLALKYPPPEHLLPLSDYRLTLCDSAAEVVGSCPSFCDDNGYFHDVVLCRGPDMYCCGTPIIGELLLEQVAGYRQLLPGRI</sequence>
<name>A0AAD9ITB7_9ANNE</name>
<comment type="caution">
    <text evidence="1">The sequence shown here is derived from an EMBL/GenBank/DDBJ whole genome shotgun (WGS) entry which is preliminary data.</text>
</comment>
<organism evidence="1 2">
    <name type="scientific">Paralvinella palmiformis</name>
    <dbReference type="NCBI Taxonomy" id="53620"/>
    <lineage>
        <taxon>Eukaryota</taxon>
        <taxon>Metazoa</taxon>
        <taxon>Spiralia</taxon>
        <taxon>Lophotrochozoa</taxon>
        <taxon>Annelida</taxon>
        <taxon>Polychaeta</taxon>
        <taxon>Sedentaria</taxon>
        <taxon>Canalipalpata</taxon>
        <taxon>Terebellida</taxon>
        <taxon>Terebelliformia</taxon>
        <taxon>Alvinellidae</taxon>
        <taxon>Paralvinella</taxon>
    </lineage>
</organism>
<evidence type="ECO:0000313" key="1">
    <source>
        <dbReference type="EMBL" id="KAK2139890.1"/>
    </source>
</evidence>
<dbReference type="AlphaFoldDB" id="A0AAD9ITB7"/>
<protein>
    <submittedName>
        <fullName evidence="1">Uncharacterized protein</fullName>
    </submittedName>
</protein>
<evidence type="ECO:0000313" key="2">
    <source>
        <dbReference type="Proteomes" id="UP001208570"/>
    </source>
</evidence>
<reference evidence="1" key="1">
    <citation type="journal article" date="2023" name="Mol. Biol. Evol.">
        <title>Third-Generation Sequencing Reveals the Adaptive Role of the Epigenome in Three Deep-Sea Polychaetes.</title>
        <authorList>
            <person name="Perez M."/>
            <person name="Aroh O."/>
            <person name="Sun Y."/>
            <person name="Lan Y."/>
            <person name="Juniper S.K."/>
            <person name="Young C.R."/>
            <person name="Angers B."/>
            <person name="Qian P.Y."/>
        </authorList>
    </citation>
    <scope>NUCLEOTIDE SEQUENCE</scope>
    <source>
        <strain evidence="1">P08H-3</strain>
    </source>
</reference>
<dbReference type="Proteomes" id="UP001208570">
    <property type="component" value="Unassembled WGS sequence"/>
</dbReference>
<gene>
    <name evidence="1" type="ORF">LSH36_1576g00001</name>
</gene>
<keyword evidence="2" id="KW-1185">Reference proteome</keyword>
<proteinExistence type="predicted"/>
<accession>A0AAD9ITB7</accession>